<evidence type="ECO:0000313" key="1">
    <source>
        <dbReference type="EMBL" id="HIX50105.1"/>
    </source>
</evidence>
<organism evidence="1 2">
    <name type="scientific">Candidatus Borkfalkia faecavium</name>
    <dbReference type="NCBI Taxonomy" id="2838508"/>
    <lineage>
        <taxon>Bacteria</taxon>
        <taxon>Bacillati</taxon>
        <taxon>Bacillota</taxon>
        <taxon>Clostridia</taxon>
        <taxon>Christensenellales</taxon>
        <taxon>Christensenellaceae</taxon>
        <taxon>Candidatus Borkfalkia</taxon>
    </lineage>
</organism>
<reference evidence="1" key="2">
    <citation type="submission" date="2021-04" db="EMBL/GenBank/DDBJ databases">
        <authorList>
            <person name="Gilroy R."/>
        </authorList>
    </citation>
    <scope>NUCLEOTIDE SEQUENCE</scope>
    <source>
        <strain evidence="1">2189</strain>
    </source>
</reference>
<name>A0A9D1VZY5_9FIRM</name>
<sequence>MSITATELKENLSKYLLLSATEDVYITKNGKVVSKLTNPFRERVEVAKSLFGVLPADIGEEEAREERLNKI</sequence>
<dbReference type="AlphaFoldDB" id="A0A9D1VZY5"/>
<dbReference type="EMBL" id="DXEW01000010">
    <property type="protein sequence ID" value="HIX50105.1"/>
    <property type="molecule type" value="Genomic_DNA"/>
</dbReference>
<accession>A0A9D1VZY5</accession>
<evidence type="ECO:0000313" key="2">
    <source>
        <dbReference type="Proteomes" id="UP000886847"/>
    </source>
</evidence>
<protein>
    <submittedName>
        <fullName evidence="1">Type II toxin-antitoxin system prevent-host-death family antitoxin</fullName>
    </submittedName>
</protein>
<reference evidence="1" key="1">
    <citation type="journal article" date="2021" name="PeerJ">
        <title>Extensive microbial diversity within the chicken gut microbiome revealed by metagenomics and culture.</title>
        <authorList>
            <person name="Gilroy R."/>
            <person name="Ravi A."/>
            <person name="Getino M."/>
            <person name="Pursley I."/>
            <person name="Horton D.L."/>
            <person name="Alikhan N.F."/>
            <person name="Baker D."/>
            <person name="Gharbi K."/>
            <person name="Hall N."/>
            <person name="Watson M."/>
            <person name="Adriaenssens E.M."/>
            <person name="Foster-Nyarko E."/>
            <person name="Jarju S."/>
            <person name="Secka A."/>
            <person name="Antonio M."/>
            <person name="Oren A."/>
            <person name="Chaudhuri R.R."/>
            <person name="La Ragione R."/>
            <person name="Hildebrand F."/>
            <person name="Pallen M.J."/>
        </authorList>
    </citation>
    <scope>NUCLEOTIDE SEQUENCE</scope>
    <source>
        <strain evidence="1">2189</strain>
    </source>
</reference>
<dbReference type="Proteomes" id="UP000886847">
    <property type="component" value="Unassembled WGS sequence"/>
</dbReference>
<dbReference type="NCBIfam" id="TIGR01552">
    <property type="entry name" value="phd_fam"/>
    <property type="match status" value="1"/>
</dbReference>
<comment type="caution">
    <text evidence="1">The sequence shown here is derived from an EMBL/GenBank/DDBJ whole genome shotgun (WGS) entry which is preliminary data.</text>
</comment>
<gene>
    <name evidence="1" type="ORF">H9851_02375</name>
</gene>
<proteinExistence type="predicted"/>